<name>A0ACC2RSV4_9FUNG</name>
<reference evidence="1" key="1">
    <citation type="submission" date="2022-04" db="EMBL/GenBank/DDBJ databases">
        <title>Genome of the entomopathogenic fungus Entomophthora muscae.</title>
        <authorList>
            <person name="Elya C."/>
            <person name="Lovett B.R."/>
            <person name="Lee E."/>
            <person name="Macias A.M."/>
            <person name="Hajek A.E."/>
            <person name="De Bivort B.L."/>
            <person name="Kasson M.T."/>
            <person name="De Fine Licht H.H."/>
            <person name="Stajich J.E."/>
        </authorList>
    </citation>
    <scope>NUCLEOTIDE SEQUENCE</scope>
    <source>
        <strain evidence="1">Berkeley</strain>
    </source>
</reference>
<gene>
    <name evidence="1" type="ORF">DSO57_1026761</name>
</gene>
<evidence type="ECO:0000313" key="2">
    <source>
        <dbReference type="Proteomes" id="UP001165960"/>
    </source>
</evidence>
<comment type="caution">
    <text evidence="1">The sequence shown here is derived from an EMBL/GenBank/DDBJ whole genome shotgun (WGS) entry which is preliminary data.</text>
</comment>
<accession>A0ACC2RSV4</accession>
<dbReference type="Proteomes" id="UP001165960">
    <property type="component" value="Unassembled WGS sequence"/>
</dbReference>
<sequence length="200" mass="23162">MIFNHPREASKGMKSLLLLAHVSIALDISPTLEFQQNDVLYDESTFSLWNGQKELASCTADELTTSCKKEDSAFHFANNRIFAHIPNLLCLYTLVEKKENVYSPFYTSYDYSSELEWCLKLSTNSYTFNYALNLQHTIKRANRNRRPATQIQDTEITLATKEKKQRPKQSTSADQKQRPKQSTSTNQKTQPKKRQKNKRS</sequence>
<proteinExistence type="predicted"/>
<dbReference type="EMBL" id="QTSX02006548">
    <property type="protein sequence ID" value="KAJ9053184.1"/>
    <property type="molecule type" value="Genomic_DNA"/>
</dbReference>
<keyword evidence="2" id="KW-1185">Reference proteome</keyword>
<protein>
    <submittedName>
        <fullName evidence="1">Uncharacterized protein</fullName>
    </submittedName>
</protein>
<evidence type="ECO:0000313" key="1">
    <source>
        <dbReference type="EMBL" id="KAJ9053184.1"/>
    </source>
</evidence>
<organism evidence="1 2">
    <name type="scientific">Entomophthora muscae</name>
    <dbReference type="NCBI Taxonomy" id="34485"/>
    <lineage>
        <taxon>Eukaryota</taxon>
        <taxon>Fungi</taxon>
        <taxon>Fungi incertae sedis</taxon>
        <taxon>Zoopagomycota</taxon>
        <taxon>Entomophthoromycotina</taxon>
        <taxon>Entomophthoromycetes</taxon>
        <taxon>Entomophthorales</taxon>
        <taxon>Entomophthoraceae</taxon>
        <taxon>Entomophthora</taxon>
    </lineage>
</organism>